<name>A0A8J2SG17_9STRA</name>
<feature type="region of interest" description="Disordered" evidence="1">
    <location>
        <begin position="94"/>
        <end position="144"/>
    </location>
</feature>
<organism evidence="2 3">
    <name type="scientific">Pelagomonas calceolata</name>
    <dbReference type="NCBI Taxonomy" id="35677"/>
    <lineage>
        <taxon>Eukaryota</taxon>
        <taxon>Sar</taxon>
        <taxon>Stramenopiles</taxon>
        <taxon>Ochrophyta</taxon>
        <taxon>Pelagophyceae</taxon>
        <taxon>Pelagomonadales</taxon>
        <taxon>Pelagomonadaceae</taxon>
        <taxon>Pelagomonas</taxon>
    </lineage>
</organism>
<reference evidence="2" key="1">
    <citation type="submission" date="2021-11" db="EMBL/GenBank/DDBJ databases">
        <authorList>
            <consortium name="Genoscope - CEA"/>
            <person name="William W."/>
        </authorList>
    </citation>
    <scope>NUCLEOTIDE SEQUENCE</scope>
</reference>
<gene>
    <name evidence="2" type="ORF">PECAL_3P18830</name>
</gene>
<evidence type="ECO:0000313" key="2">
    <source>
        <dbReference type="EMBL" id="CAH0371918.1"/>
    </source>
</evidence>
<evidence type="ECO:0000256" key="1">
    <source>
        <dbReference type="SAM" id="MobiDB-lite"/>
    </source>
</evidence>
<keyword evidence="3" id="KW-1185">Reference proteome</keyword>
<dbReference type="Proteomes" id="UP000789595">
    <property type="component" value="Unassembled WGS sequence"/>
</dbReference>
<evidence type="ECO:0000313" key="3">
    <source>
        <dbReference type="Proteomes" id="UP000789595"/>
    </source>
</evidence>
<dbReference type="EMBL" id="CAKKNE010000003">
    <property type="protein sequence ID" value="CAH0371918.1"/>
    <property type="molecule type" value="Genomic_DNA"/>
</dbReference>
<protein>
    <submittedName>
        <fullName evidence="2">Uncharacterized protein</fullName>
    </submittedName>
</protein>
<accession>A0A8J2SG17</accession>
<sequence>MPRSRPIRALEGRRLLRWDARLCISIGSGLCFDAAGPEGGRLRDFVQLSLGVAGVAVQSGACCVNDACVGNFSLMVEGGGRLFHRWATATGARPTLRRARHRARSSPRQPRPAEMGVGADLQQARRGGLGKRERESSGRQASAAQRAIHYKYRRRISALMGLDVCFQTRYF</sequence>
<comment type="caution">
    <text evidence="2">The sequence shown here is derived from an EMBL/GenBank/DDBJ whole genome shotgun (WGS) entry which is preliminary data.</text>
</comment>
<feature type="compositionally biased region" description="Basic residues" evidence="1">
    <location>
        <begin position="95"/>
        <end position="105"/>
    </location>
</feature>
<dbReference type="AlphaFoldDB" id="A0A8J2SG17"/>
<proteinExistence type="predicted"/>